<dbReference type="AlphaFoldDB" id="M2YZY6"/>
<gene>
    <name evidence="2" type="ORF">H074_29838</name>
</gene>
<dbReference type="PATRIC" id="fig|1284240.4.peg.6081"/>
<dbReference type="Proteomes" id="UP000054226">
    <property type="component" value="Unassembled WGS sequence"/>
</dbReference>
<dbReference type="RefSeq" id="WP_007033775.1">
    <property type="nucleotide sequence ID" value="NZ_AOHO01000071.1"/>
</dbReference>
<sequence>MDRPSVIADDGLIGDSRTAALVSTDGAIDWFRCPRFDSPSVFATLLDPGGGHCRLLPSQSRRRAVHVMRPVSEPHATPTTG</sequence>
<dbReference type="InterPro" id="IPR045582">
    <property type="entry name" value="Trehalase-like_N"/>
</dbReference>
<reference evidence="2 3" key="1">
    <citation type="journal article" date="2013" name="Genome Announc.">
        <title>Draft Genome Sequence of Amycolatopsis decaplanina Strain DSM 44594T.</title>
        <authorList>
            <person name="Kaur N."/>
            <person name="Kumar S."/>
            <person name="Bala M."/>
            <person name="Raghava G.P."/>
            <person name="Mayilraj S."/>
        </authorList>
    </citation>
    <scope>NUCLEOTIDE SEQUENCE [LARGE SCALE GENOMIC DNA]</scope>
    <source>
        <strain evidence="2 3">DSM 44594</strain>
    </source>
</reference>
<dbReference type="GO" id="GO:0016787">
    <property type="term" value="F:hydrolase activity"/>
    <property type="evidence" value="ECO:0007669"/>
    <property type="project" value="UniProtKB-KW"/>
</dbReference>
<name>M2YZY6_9PSEU</name>
<dbReference type="Pfam" id="PF19291">
    <property type="entry name" value="TREH_N"/>
    <property type="match status" value="1"/>
</dbReference>
<comment type="caution">
    <text evidence="2">The sequence shown here is derived from an EMBL/GenBank/DDBJ whole genome shotgun (WGS) entry which is preliminary data.</text>
</comment>
<proteinExistence type="predicted"/>
<protein>
    <submittedName>
        <fullName evidence="2">Glycoside hydrolase 15-like protein</fullName>
    </submittedName>
</protein>
<feature type="domain" description="Trehalase-like N-terminal" evidence="1">
    <location>
        <begin position="9"/>
        <end position="58"/>
    </location>
</feature>
<keyword evidence="3" id="KW-1185">Reference proteome</keyword>
<evidence type="ECO:0000313" key="3">
    <source>
        <dbReference type="Proteomes" id="UP000054226"/>
    </source>
</evidence>
<keyword evidence="2" id="KW-0378">Hydrolase</keyword>
<dbReference type="EMBL" id="AOHO01000071">
    <property type="protein sequence ID" value="EME54233.1"/>
    <property type="molecule type" value="Genomic_DNA"/>
</dbReference>
<evidence type="ECO:0000313" key="2">
    <source>
        <dbReference type="EMBL" id="EME54233.1"/>
    </source>
</evidence>
<organism evidence="2 3">
    <name type="scientific">Amycolatopsis decaplanina DSM 44594</name>
    <dbReference type="NCBI Taxonomy" id="1284240"/>
    <lineage>
        <taxon>Bacteria</taxon>
        <taxon>Bacillati</taxon>
        <taxon>Actinomycetota</taxon>
        <taxon>Actinomycetes</taxon>
        <taxon>Pseudonocardiales</taxon>
        <taxon>Pseudonocardiaceae</taxon>
        <taxon>Amycolatopsis</taxon>
    </lineage>
</organism>
<accession>M2YZY6</accession>
<evidence type="ECO:0000259" key="1">
    <source>
        <dbReference type="Pfam" id="PF19291"/>
    </source>
</evidence>